<organism evidence="2 3">
    <name type="scientific">Aureimonas ureilytica</name>
    <dbReference type="NCBI Taxonomy" id="401562"/>
    <lineage>
        <taxon>Bacteria</taxon>
        <taxon>Pseudomonadati</taxon>
        <taxon>Pseudomonadota</taxon>
        <taxon>Alphaproteobacteria</taxon>
        <taxon>Hyphomicrobiales</taxon>
        <taxon>Aurantimonadaceae</taxon>
        <taxon>Aureimonas</taxon>
    </lineage>
</organism>
<dbReference type="EMBL" id="LDPZ01000091">
    <property type="protein sequence ID" value="KTQ79394.1"/>
    <property type="molecule type" value="Genomic_DNA"/>
</dbReference>
<reference evidence="2 3" key="1">
    <citation type="journal article" date="2016" name="Front. Microbiol.">
        <title>Genomic Resource of Rice Seed Associated Bacteria.</title>
        <authorList>
            <person name="Midha S."/>
            <person name="Bansal K."/>
            <person name="Sharma S."/>
            <person name="Kumar N."/>
            <person name="Patil P.P."/>
            <person name="Chaudhry V."/>
            <person name="Patil P.B."/>
        </authorList>
    </citation>
    <scope>NUCLEOTIDE SEQUENCE [LARGE SCALE GENOMIC DNA]</scope>
    <source>
        <strain evidence="2 3">NS226</strain>
    </source>
</reference>
<dbReference type="PATRIC" id="fig|401562.3.peg.5145"/>
<accession>A0A175QXM2</accession>
<feature type="compositionally biased region" description="Basic and acidic residues" evidence="1">
    <location>
        <begin position="104"/>
        <end position="121"/>
    </location>
</feature>
<evidence type="ECO:0000313" key="3">
    <source>
        <dbReference type="Proteomes" id="UP000078272"/>
    </source>
</evidence>
<name>A0A175QXM2_9HYPH</name>
<dbReference type="RefSeq" id="WP_058636933.1">
    <property type="nucleotide sequence ID" value="NZ_LDPZ01000091.1"/>
</dbReference>
<proteinExistence type="predicted"/>
<evidence type="ECO:0000256" key="1">
    <source>
        <dbReference type="SAM" id="MobiDB-lite"/>
    </source>
</evidence>
<dbReference type="OrthoDB" id="8115742at2"/>
<feature type="region of interest" description="Disordered" evidence="1">
    <location>
        <begin position="1"/>
        <end position="29"/>
    </location>
</feature>
<dbReference type="AlphaFoldDB" id="A0A175QXM2"/>
<evidence type="ECO:0000313" key="2">
    <source>
        <dbReference type="EMBL" id="KTQ79394.1"/>
    </source>
</evidence>
<gene>
    <name evidence="2" type="ORF">NS226_23000</name>
</gene>
<feature type="region of interest" description="Disordered" evidence="1">
    <location>
        <begin position="90"/>
        <end position="121"/>
    </location>
</feature>
<comment type="caution">
    <text evidence="2">The sequence shown here is derived from an EMBL/GenBank/DDBJ whole genome shotgun (WGS) entry which is preliminary data.</text>
</comment>
<sequence length="121" mass="13239">MSDIRRFDRSVTGFNTEVGADDDRPGISQPVTQDDIDDILNNPAMSLEEKQAHLAALAGEIDTRSDIDRGSEFEPLEMQIRDAIAMLADGGHAYGEPESVGMDPDSRSDARAPDDFSTELR</sequence>
<protein>
    <submittedName>
        <fullName evidence="2">Uncharacterized protein</fullName>
    </submittedName>
</protein>
<dbReference type="Proteomes" id="UP000078272">
    <property type="component" value="Unassembled WGS sequence"/>
</dbReference>